<dbReference type="EC" id="3.1.4.-" evidence="3"/>
<name>A0AAN6N9V0_9PEZI</name>
<reference evidence="7" key="1">
    <citation type="journal article" date="2023" name="Mol. Phylogenet. Evol.">
        <title>Genome-scale phylogeny and comparative genomics of the fungal order Sordariales.</title>
        <authorList>
            <person name="Hensen N."/>
            <person name="Bonometti L."/>
            <person name="Westerberg I."/>
            <person name="Brannstrom I.O."/>
            <person name="Guillou S."/>
            <person name="Cros-Aarteil S."/>
            <person name="Calhoun S."/>
            <person name="Haridas S."/>
            <person name="Kuo A."/>
            <person name="Mondo S."/>
            <person name="Pangilinan J."/>
            <person name="Riley R."/>
            <person name="LaButti K."/>
            <person name="Andreopoulos B."/>
            <person name="Lipzen A."/>
            <person name="Chen C."/>
            <person name="Yan M."/>
            <person name="Daum C."/>
            <person name="Ng V."/>
            <person name="Clum A."/>
            <person name="Steindorff A."/>
            <person name="Ohm R.A."/>
            <person name="Martin F."/>
            <person name="Silar P."/>
            <person name="Natvig D.O."/>
            <person name="Lalanne C."/>
            <person name="Gautier V."/>
            <person name="Ament-Velasquez S.L."/>
            <person name="Kruys A."/>
            <person name="Hutchinson M.I."/>
            <person name="Powell A.J."/>
            <person name="Barry K."/>
            <person name="Miller A.N."/>
            <person name="Grigoriev I.V."/>
            <person name="Debuchy R."/>
            <person name="Gladieux P."/>
            <person name="Hiltunen Thoren M."/>
            <person name="Johannesson H."/>
        </authorList>
    </citation>
    <scope>NUCLEOTIDE SEQUENCE [LARGE SCALE GENOMIC DNA]</scope>
    <source>
        <strain evidence="7">CBS 340.73</strain>
    </source>
</reference>
<proteinExistence type="inferred from homology"/>
<keyword evidence="2 3" id="KW-0378">Hydrolase</keyword>
<feature type="compositionally biased region" description="Basic and acidic residues" evidence="4">
    <location>
        <begin position="832"/>
        <end position="846"/>
    </location>
</feature>
<dbReference type="InterPro" id="IPR023174">
    <property type="entry name" value="PDEase_CS"/>
</dbReference>
<accession>A0AAN6N9V0</accession>
<evidence type="ECO:0000313" key="6">
    <source>
        <dbReference type="EMBL" id="KAK3939912.1"/>
    </source>
</evidence>
<dbReference type="PANTHER" id="PTHR11347">
    <property type="entry name" value="CYCLIC NUCLEOTIDE PHOSPHODIESTERASE"/>
    <property type="match status" value="1"/>
</dbReference>
<feature type="region of interest" description="Disordered" evidence="4">
    <location>
        <begin position="95"/>
        <end position="115"/>
    </location>
</feature>
<dbReference type="AlphaFoldDB" id="A0AAN6N9V0"/>
<feature type="compositionally biased region" description="Low complexity" evidence="4">
    <location>
        <begin position="800"/>
        <end position="812"/>
    </location>
</feature>
<dbReference type="CDD" id="cd00077">
    <property type="entry name" value="HDc"/>
    <property type="match status" value="1"/>
</dbReference>
<evidence type="ECO:0000256" key="2">
    <source>
        <dbReference type="ARBA" id="ARBA00022801"/>
    </source>
</evidence>
<comment type="cofactor">
    <cofactor evidence="3">
        <name>a divalent metal cation</name>
        <dbReference type="ChEBI" id="CHEBI:60240"/>
    </cofactor>
    <text evidence="3">Binds 2 divalent metal cations per subunit. Site 1 may preferentially bind zinc ions, while site 2 has a preference for magnesium and/or manganese ions.</text>
</comment>
<dbReference type="PROSITE" id="PS00126">
    <property type="entry name" value="PDEASE_I_1"/>
    <property type="match status" value="1"/>
</dbReference>
<dbReference type="PROSITE" id="PS51845">
    <property type="entry name" value="PDEASE_I_2"/>
    <property type="match status" value="1"/>
</dbReference>
<comment type="similarity">
    <text evidence="3">Belongs to the cyclic nucleotide phosphodiesterase family.</text>
</comment>
<dbReference type="GO" id="GO:0004114">
    <property type="term" value="F:3',5'-cyclic-nucleotide phosphodiesterase activity"/>
    <property type="evidence" value="ECO:0007669"/>
    <property type="project" value="InterPro"/>
</dbReference>
<sequence>MALQPCNVIYVDRNVREDRKITKDVLDSKNLDNEWESHHIAENVKLLSNVFGEVHLCSTGASCLNQWLELQDVSMVDLKPTLILIDTPFHELLENTRSRSPSPHSHPKEDSNNPEQELYGLALLERIAWESSSRPLPKLVVLVPIIQYPLPALDRNGGNDGPSDMREDIVEGGRHLDSANNYRVADKSMMEKRCIDLGATDVMGSPMNANCIGNLRVAAHRAHRDTAREQTSLLEVRRGRKRSWVGFTQERPFAYLREAMVSNLMGHICRVGDDGDVAIGHPKVSVPAERLAEISLAVGEWHFCAHDYSDDELIIAAACMFDHVLSDERLKDWRIPKDQLFGFLIACRAAYNDFVPYHNFRHVVDVLQATFSFLIRVGALVAYAATNNQGSSPATKSPIASLLGPFEALSLLVTAIGHDVGHPGVNNGFLVTLNAPLAQLYNDRSVLESFHCAAYSQILRRHWPAAFGCKKMRNLMISSILATDMGLHFDYMKKLKDLQQQLQANETTIQEWNERTKEEYTALACALLIKCADISNVTRRHETAIQWMNILSEEFERQAVMEDTLAIPTSLMAAPKKDLMSLAEAQLSFMNLFALPLFQGVADILPPMQYCVQELNENKRMFENYVADERSKDESAFPKLLERLLGKKVPPPITPKRSEETVSIPNLAGIRSSTEKEFLTKPAGETGKPSHVPELSAEYKEVNGTTYDDAVADFARSDPFNVNSNYGENDGKTQCPTRQQRHSETTEGSSAPYSGSGEWDSQATSATTGKMPLSPSTQGTSLDSRRSLDRSNSVPVTAITAAESTSTAPEPSRSQPDLKVDHEVREDLVNGYADHPHADGMDKGLEAEPGAGKTLMKKTSRFRLAFWNRKNKSPSPQLQATDTAG</sequence>
<dbReference type="InterPro" id="IPR036971">
    <property type="entry name" value="PDEase_catalytic_dom_sf"/>
</dbReference>
<evidence type="ECO:0000256" key="1">
    <source>
        <dbReference type="ARBA" id="ARBA00022723"/>
    </source>
</evidence>
<feature type="region of interest" description="Disordered" evidence="4">
    <location>
        <begin position="718"/>
        <end position="819"/>
    </location>
</feature>
<dbReference type="InterPro" id="IPR002073">
    <property type="entry name" value="PDEase_catalytic_dom"/>
</dbReference>
<dbReference type="Proteomes" id="UP001303473">
    <property type="component" value="Unassembled WGS sequence"/>
</dbReference>
<dbReference type="Pfam" id="PF00233">
    <property type="entry name" value="PDEase_I"/>
    <property type="match status" value="1"/>
</dbReference>
<evidence type="ECO:0000256" key="4">
    <source>
        <dbReference type="SAM" id="MobiDB-lite"/>
    </source>
</evidence>
<feature type="region of interest" description="Disordered" evidence="4">
    <location>
        <begin position="832"/>
        <end position="854"/>
    </location>
</feature>
<evidence type="ECO:0000259" key="5">
    <source>
        <dbReference type="PROSITE" id="PS51845"/>
    </source>
</evidence>
<feature type="compositionally biased region" description="Polar residues" evidence="4">
    <location>
        <begin position="720"/>
        <end position="738"/>
    </location>
</feature>
<dbReference type="Gene3D" id="1.10.1300.10">
    <property type="entry name" value="3'5'-cyclic nucleotide phosphodiesterase, catalytic domain"/>
    <property type="match status" value="1"/>
</dbReference>
<evidence type="ECO:0000256" key="3">
    <source>
        <dbReference type="RuleBase" id="RU363067"/>
    </source>
</evidence>
<dbReference type="SMART" id="SM00471">
    <property type="entry name" value="HDc"/>
    <property type="match status" value="1"/>
</dbReference>
<feature type="compositionally biased region" description="Polar residues" evidence="4">
    <location>
        <begin position="746"/>
        <end position="780"/>
    </location>
</feature>
<organism evidence="6 7">
    <name type="scientific">Diplogelasinospora grovesii</name>
    <dbReference type="NCBI Taxonomy" id="303347"/>
    <lineage>
        <taxon>Eukaryota</taxon>
        <taxon>Fungi</taxon>
        <taxon>Dikarya</taxon>
        <taxon>Ascomycota</taxon>
        <taxon>Pezizomycotina</taxon>
        <taxon>Sordariomycetes</taxon>
        <taxon>Sordariomycetidae</taxon>
        <taxon>Sordariales</taxon>
        <taxon>Diplogelasinosporaceae</taxon>
        <taxon>Diplogelasinospora</taxon>
    </lineage>
</organism>
<keyword evidence="1 3" id="KW-0479">Metal-binding</keyword>
<dbReference type="SUPFAM" id="SSF109604">
    <property type="entry name" value="HD-domain/PDEase-like"/>
    <property type="match status" value="1"/>
</dbReference>
<dbReference type="GO" id="GO:0046872">
    <property type="term" value="F:metal ion binding"/>
    <property type="evidence" value="ECO:0007669"/>
    <property type="project" value="UniProtKB-KW"/>
</dbReference>
<dbReference type="InterPro" id="IPR003607">
    <property type="entry name" value="HD/PDEase_dom"/>
</dbReference>
<gene>
    <name evidence="6" type="ORF">QBC46DRAFT_138313</name>
</gene>
<dbReference type="GO" id="GO:0007165">
    <property type="term" value="P:signal transduction"/>
    <property type="evidence" value="ECO:0007669"/>
    <property type="project" value="InterPro"/>
</dbReference>
<comment type="caution">
    <text evidence="6">The sequence shown here is derived from an EMBL/GenBank/DDBJ whole genome shotgun (WGS) entry which is preliminary data.</text>
</comment>
<dbReference type="EMBL" id="MU853803">
    <property type="protein sequence ID" value="KAK3939912.1"/>
    <property type="molecule type" value="Genomic_DNA"/>
</dbReference>
<keyword evidence="7" id="KW-1185">Reference proteome</keyword>
<feature type="domain" description="PDEase" evidence="5">
    <location>
        <begin position="282"/>
        <end position="629"/>
    </location>
</feature>
<evidence type="ECO:0000313" key="7">
    <source>
        <dbReference type="Proteomes" id="UP001303473"/>
    </source>
</evidence>
<protein>
    <recommendedName>
        <fullName evidence="3">Phosphodiesterase</fullName>
        <ecNumber evidence="3">3.1.4.-</ecNumber>
    </recommendedName>
</protein>